<evidence type="ECO:0000256" key="2">
    <source>
        <dbReference type="SAM" id="MobiDB-lite"/>
    </source>
</evidence>
<proteinExistence type="inferred from homology"/>
<feature type="compositionally biased region" description="Basic and acidic residues" evidence="2">
    <location>
        <begin position="156"/>
        <end position="174"/>
    </location>
</feature>
<comment type="caution">
    <text evidence="3">The sequence shown here is derived from an EMBL/GenBank/DDBJ whole genome shotgun (WGS) entry which is preliminary data.</text>
</comment>
<name>A0A444UUU1_ACIRT</name>
<dbReference type="InterPro" id="IPR026782">
    <property type="entry name" value="FAM131"/>
</dbReference>
<dbReference type="EMBL" id="SCEB01007387">
    <property type="protein sequence ID" value="RXM91936.1"/>
    <property type="molecule type" value="Genomic_DNA"/>
</dbReference>
<dbReference type="Pfam" id="PF15010">
    <property type="entry name" value="FAM131"/>
    <property type="match status" value="1"/>
</dbReference>
<feature type="region of interest" description="Disordered" evidence="2">
    <location>
        <begin position="148"/>
        <end position="174"/>
    </location>
</feature>
<dbReference type="PANTHER" id="PTHR15736:SF9">
    <property type="entry name" value="PROTEIN FAM131B"/>
    <property type="match status" value="1"/>
</dbReference>
<sequence>MRQVAILVYAQTTMRPWIADGVMQQFAISEATLLAWTSMDAESMSVGSNQGSVAQLSEINQESVTSRDQILRHSSVDGWPHTYVSQGLYCLSSSDAWEPMSNEQSNMASPAAGSYVMGASQNYDENSAYLHQHLQQMQVTIQSLPSRPTQAMHCPADQHKSQTIEKERSVNMGE</sequence>
<keyword evidence="4" id="KW-1185">Reference proteome</keyword>
<accession>A0A444UUU1</accession>
<evidence type="ECO:0000313" key="3">
    <source>
        <dbReference type="EMBL" id="RXM91936.1"/>
    </source>
</evidence>
<evidence type="ECO:0000313" key="4">
    <source>
        <dbReference type="Proteomes" id="UP000289886"/>
    </source>
</evidence>
<comment type="similarity">
    <text evidence="1">Belongs to the FAM131 family.</text>
</comment>
<protein>
    <submittedName>
        <fullName evidence="3">Protein FAM131B</fullName>
    </submittedName>
</protein>
<dbReference type="PANTHER" id="PTHR15736">
    <property type="entry name" value="PROTEIN FAM131B-RELATED"/>
    <property type="match status" value="1"/>
</dbReference>
<organism evidence="3 4">
    <name type="scientific">Acipenser ruthenus</name>
    <name type="common">Sterlet sturgeon</name>
    <dbReference type="NCBI Taxonomy" id="7906"/>
    <lineage>
        <taxon>Eukaryota</taxon>
        <taxon>Metazoa</taxon>
        <taxon>Chordata</taxon>
        <taxon>Craniata</taxon>
        <taxon>Vertebrata</taxon>
        <taxon>Euteleostomi</taxon>
        <taxon>Actinopterygii</taxon>
        <taxon>Chondrostei</taxon>
        <taxon>Acipenseriformes</taxon>
        <taxon>Acipenseridae</taxon>
        <taxon>Acipenser</taxon>
    </lineage>
</organism>
<dbReference type="AlphaFoldDB" id="A0A444UUU1"/>
<gene>
    <name evidence="3" type="ORF">EOD39_20658</name>
</gene>
<reference evidence="3 4" key="1">
    <citation type="submission" date="2019-01" db="EMBL/GenBank/DDBJ databases">
        <title>Draft Genome and Complete Hox-Cluster Characterization of the Sterlet Sturgeon (Acipenser ruthenus).</title>
        <authorList>
            <person name="Wei Q."/>
        </authorList>
    </citation>
    <scope>NUCLEOTIDE SEQUENCE [LARGE SCALE GENOMIC DNA]</scope>
    <source>
        <strain evidence="3">WHYD16114868_AA</strain>
        <tissue evidence="3">Blood</tissue>
    </source>
</reference>
<dbReference type="Proteomes" id="UP000289886">
    <property type="component" value="Unassembled WGS sequence"/>
</dbReference>
<evidence type="ECO:0000256" key="1">
    <source>
        <dbReference type="ARBA" id="ARBA00010635"/>
    </source>
</evidence>